<evidence type="ECO:0000313" key="4">
    <source>
        <dbReference type="Proteomes" id="UP000033540"/>
    </source>
</evidence>
<dbReference type="STRING" id="1403190.A0A0F0IRL9"/>
<feature type="chain" id="PRO_5002443543" evidence="2">
    <location>
        <begin position="21"/>
        <end position="624"/>
    </location>
</feature>
<dbReference type="AlphaFoldDB" id="A0A0F0IRL9"/>
<dbReference type="OrthoDB" id="202825at2759"/>
<reference evidence="3 4" key="1">
    <citation type="submission" date="2015-02" db="EMBL/GenBank/DDBJ databases">
        <title>Draft genome sequence of Aspergillus parasiticus SU-1.</title>
        <authorList>
            <person name="Yu J."/>
            <person name="Fedorova N."/>
            <person name="Yin Y."/>
            <person name="Losada L."/>
            <person name="Zafar N."/>
            <person name="Taujale R."/>
            <person name="Ehrlich K.C."/>
            <person name="Bhatnagar D."/>
            <person name="Cleveland T.E."/>
            <person name="Bennett J.W."/>
            <person name="Nierman W.C."/>
        </authorList>
    </citation>
    <scope>NUCLEOTIDE SEQUENCE [LARGE SCALE GENOMIC DNA]</scope>
    <source>
        <strain evidence="4">ATCC 56775 / NRRL 5862 / SRRC 143 / SU-1</strain>
    </source>
</reference>
<sequence length="624" mass="70660">MKSLSIFLFCLLVLIATTAADEIAKRKKLVECVNKEIEKENAEWKLQNSELRKLKNIIDEEIMKEPLGKYVAEEQRKVLKDIDDAAEKEFPKVPTDTREAMMAKLKEHSMHCCKEIGKKMDDDTMPSPAQLALAIAIVKQKPADLSVRDYILRIRQHIKDTRDADKSYTQDKDRFFDSVSFWQQAYEKSEAEQSKLLDRIYDLERRNEALSAKLQVRNTPFEAEQSSSKRKATVGEKAAGSAMTRKRAKTQMVNGTLGHASAPWDGLDRLDYTEESIGPFMRHYYTLQKALQKKSNGLNIVQAAVNLCETTANELSKVVSEERAAFCGSRNKGSTRTEMPTTAEVFRCVACTFQLLLRVIKSLSGTDNGIQNSNRVIYHIVHLYESTMNALEQLYKAKSEQTQPSKQKHATSNRKAKDKQLHDSNMNTDDEVFTQMARLLNAMTSSLDPGCAGHQDLLEGFLFILLNRVGKLLCLFVFQDLQLRPELRADLTKLPLPKGLTELDLNDKSLCSAEMEAKCLVWLLERTLAVLRSFTSSSSSTSQGSDRSIIFAAKIKERLQSTLLQAVFGTDSTWGKSLQRPAEDLHKLRLPSQNSDQSVPDWFTQEVWKLLGWEILVKSNASEL</sequence>
<evidence type="ECO:0000256" key="1">
    <source>
        <dbReference type="SAM" id="MobiDB-lite"/>
    </source>
</evidence>
<comment type="caution">
    <text evidence="3">The sequence shown here is derived from an EMBL/GenBank/DDBJ whole genome shotgun (WGS) entry which is preliminary data.</text>
</comment>
<accession>A0A0F0IRL9</accession>
<evidence type="ECO:0000313" key="3">
    <source>
        <dbReference type="EMBL" id="KJK68528.1"/>
    </source>
</evidence>
<keyword evidence="2" id="KW-0732">Signal</keyword>
<feature type="signal peptide" evidence="2">
    <location>
        <begin position="1"/>
        <end position="20"/>
    </location>
</feature>
<gene>
    <name evidence="3" type="ORF">P875_00075963</name>
</gene>
<feature type="region of interest" description="Disordered" evidence="1">
    <location>
        <begin position="220"/>
        <end position="248"/>
    </location>
</feature>
<dbReference type="Proteomes" id="UP000033540">
    <property type="component" value="Unassembled WGS sequence"/>
</dbReference>
<feature type="compositionally biased region" description="Basic residues" evidence="1">
    <location>
        <begin position="406"/>
        <end position="417"/>
    </location>
</feature>
<name>A0A0F0IRL9_ASPPU</name>
<organism evidence="3 4">
    <name type="scientific">Aspergillus parasiticus (strain ATCC 56775 / NRRL 5862 / SRRC 143 / SU-1)</name>
    <dbReference type="NCBI Taxonomy" id="1403190"/>
    <lineage>
        <taxon>Eukaryota</taxon>
        <taxon>Fungi</taxon>
        <taxon>Dikarya</taxon>
        <taxon>Ascomycota</taxon>
        <taxon>Pezizomycotina</taxon>
        <taxon>Eurotiomycetes</taxon>
        <taxon>Eurotiomycetidae</taxon>
        <taxon>Eurotiales</taxon>
        <taxon>Aspergillaceae</taxon>
        <taxon>Aspergillus</taxon>
        <taxon>Aspergillus subgen. Circumdati</taxon>
    </lineage>
</organism>
<dbReference type="EMBL" id="JZEE01000037">
    <property type="protein sequence ID" value="KJK68528.1"/>
    <property type="molecule type" value="Genomic_DNA"/>
</dbReference>
<proteinExistence type="predicted"/>
<evidence type="ECO:0000256" key="2">
    <source>
        <dbReference type="SAM" id="SignalP"/>
    </source>
</evidence>
<protein>
    <submittedName>
        <fullName evidence="3">Uncharacterized protein</fullName>
    </submittedName>
</protein>
<feature type="region of interest" description="Disordered" evidence="1">
    <location>
        <begin position="397"/>
        <end position="425"/>
    </location>
</feature>